<evidence type="ECO:0000256" key="1">
    <source>
        <dbReference type="SAM" id="MobiDB-lite"/>
    </source>
</evidence>
<organism evidence="3 4">
    <name type="scientific">Pseudomonas fluorescens</name>
    <dbReference type="NCBI Taxonomy" id="294"/>
    <lineage>
        <taxon>Bacteria</taxon>
        <taxon>Pseudomonadati</taxon>
        <taxon>Pseudomonadota</taxon>
        <taxon>Gammaproteobacteria</taxon>
        <taxon>Pseudomonadales</taxon>
        <taxon>Pseudomonadaceae</taxon>
        <taxon>Pseudomonas</taxon>
    </lineage>
</organism>
<evidence type="ECO:0000313" key="3">
    <source>
        <dbReference type="EMBL" id="VVP95798.1"/>
    </source>
</evidence>
<reference evidence="3 4" key="1">
    <citation type="submission" date="2019-09" db="EMBL/GenBank/DDBJ databases">
        <authorList>
            <person name="Chandra G."/>
            <person name="Truman W A."/>
        </authorList>
    </citation>
    <scope>NUCLEOTIDE SEQUENCE [LARGE SCALE GENOMIC DNA]</scope>
    <source>
        <strain evidence="3">PS938</strain>
    </source>
</reference>
<feature type="region of interest" description="Disordered" evidence="1">
    <location>
        <begin position="50"/>
        <end position="70"/>
    </location>
</feature>
<dbReference type="Proteomes" id="UP000327191">
    <property type="component" value="Unassembled WGS sequence"/>
</dbReference>
<dbReference type="AlphaFoldDB" id="A0A5E7TCB9"/>
<name>A0A5E7TCB9_PSEFL</name>
<protein>
    <recommendedName>
        <fullName evidence="2">eCIS core domain-containing protein</fullName>
    </recommendedName>
</protein>
<sequence>MEAIFELKFPRQSDFFKHPLLFAAQTCCFRPGTAFQARLKILCNPGNRTVPRRSNTRQDNGREMPNVSPADRHCPWENPLSAVFLRQVFRFAIVLFCAGTSSSVFACPAGQSQICMVACFCAPGSEEEAGSIFDDMNQMAASGLQSWIVQSRNSAATGDIRPIPLNIRAQLEPFYDIQVLDSARYKVGDDVELNAAHTMLQNPDVRAVTLIDIIVFRNPDDALNDVALWAHELKHVQQYQQWGDREFATRYTRDYEAVEAPAYEIQAQVSRVLRASQARAESTRLP</sequence>
<gene>
    <name evidence="3" type="ORF">PS938_02018</name>
</gene>
<proteinExistence type="predicted"/>
<accession>A0A5E7TCB9</accession>
<dbReference type="EMBL" id="CABVJE010000007">
    <property type="protein sequence ID" value="VVP95798.1"/>
    <property type="molecule type" value="Genomic_DNA"/>
</dbReference>
<evidence type="ECO:0000313" key="4">
    <source>
        <dbReference type="Proteomes" id="UP000327191"/>
    </source>
</evidence>
<feature type="domain" description="eCIS core" evidence="2">
    <location>
        <begin position="162"/>
        <end position="242"/>
    </location>
</feature>
<evidence type="ECO:0000259" key="2">
    <source>
        <dbReference type="Pfam" id="PF13699"/>
    </source>
</evidence>
<dbReference type="Pfam" id="PF13699">
    <property type="entry name" value="eCIS_core"/>
    <property type="match status" value="1"/>
</dbReference>
<dbReference type="InterPro" id="IPR025295">
    <property type="entry name" value="eCIS_core_dom"/>
</dbReference>